<organism evidence="7 8">
    <name type="scientific">Modestobacter marinus</name>
    <dbReference type="NCBI Taxonomy" id="477641"/>
    <lineage>
        <taxon>Bacteria</taxon>
        <taxon>Bacillati</taxon>
        <taxon>Actinomycetota</taxon>
        <taxon>Actinomycetes</taxon>
        <taxon>Geodermatophilales</taxon>
        <taxon>Geodermatophilaceae</taxon>
        <taxon>Modestobacter</taxon>
    </lineage>
</organism>
<keyword evidence="4" id="KW-0045">Antibiotic biosynthesis</keyword>
<sequence>MAARTPSGRRVGAVRPELADLLRPTGVLPQSAGSVAEARELLARDGAVVVAEPGPGPEALPVVAAQVYGDRLRQLFAVRPLRQQAGELLGLHSDGAYVVVDVHGRTVSLRDPDEDGLLQRCVRPAPEGGDSFLVDGYALVDALATGCPELHAFLTGTDVDYFGGWQTAPHEVPRTPLVRRLVEHTRAGRRVVRASETAVPVPREPCAAEHEAHLDLWADVLATAVDVVPHFRLEAGEVLVVDNYRCLHGRDPFTGQRDVDVLTVLTADAW</sequence>
<evidence type="ECO:0000313" key="9">
    <source>
        <dbReference type="Proteomes" id="UP000648663"/>
    </source>
</evidence>
<dbReference type="EMBL" id="JAAMPA010000001">
    <property type="protein sequence ID" value="NIH68727.1"/>
    <property type="molecule type" value="Genomic_DNA"/>
</dbReference>
<dbReference type="AlphaFoldDB" id="A0A846LMN7"/>
<dbReference type="InterPro" id="IPR050411">
    <property type="entry name" value="AlphaKG_dependent_hydroxylases"/>
</dbReference>
<evidence type="ECO:0000256" key="3">
    <source>
        <dbReference type="ARBA" id="ARBA00023004"/>
    </source>
</evidence>
<dbReference type="Proteomes" id="UP000552836">
    <property type="component" value="Unassembled WGS sequence"/>
</dbReference>
<comment type="cofactor">
    <cofactor evidence="1">
        <name>Fe(2+)</name>
        <dbReference type="ChEBI" id="CHEBI:29033"/>
    </cofactor>
</comment>
<keyword evidence="2 7" id="KW-0560">Oxidoreductase</keyword>
<keyword evidence="7" id="KW-0223">Dioxygenase</keyword>
<evidence type="ECO:0000256" key="1">
    <source>
        <dbReference type="ARBA" id="ARBA00001954"/>
    </source>
</evidence>
<keyword evidence="3" id="KW-0408">Iron</keyword>
<dbReference type="GO" id="GO:0008336">
    <property type="term" value="F:gamma-butyrobetaine dioxygenase activity"/>
    <property type="evidence" value="ECO:0007669"/>
    <property type="project" value="UniProtKB-EC"/>
</dbReference>
<evidence type="ECO:0000256" key="4">
    <source>
        <dbReference type="ARBA" id="ARBA00023194"/>
    </source>
</evidence>
<reference evidence="7 8" key="3">
    <citation type="submission" date="2020-02" db="EMBL/GenBank/DDBJ databases">
        <title>Sequencing the genomes of 1000 actinobacteria strains.</title>
        <authorList>
            <person name="Klenk H.-P."/>
        </authorList>
    </citation>
    <scope>NUCLEOTIDE SEQUENCE [LARGE SCALE GENOMIC DNA]</scope>
    <source>
        <strain evidence="7 8">DSM 45201</strain>
    </source>
</reference>
<dbReference type="PANTHER" id="PTHR10696:SF56">
    <property type="entry name" value="TAUD_TFDA-LIKE DOMAIN-CONTAINING PROTEIN"/>
    <property type="match status" value="1"/>
</dbReference>
<proteinExistence type="predicted"/>
<reference evidence="9" key="2">
    <citation type="journal article" date="2019" name="Int. J. Syst. Evol. Microbiol.">
        <title>The Global Catalogue of Microorganisms (GCM) 10K type strain sequencing project: providing services to taxonomists for standard genome sequencing and annotation.</title>
        <authorList>
            <consortium name="The Broad Institute Genomics Platform"/>
            <consortium name="The Broad Institute Genome Sequencing Center for Infectious Disease"/>
            <person name="Wu L."/>
            <person name="Ma J."/>
        </authorList>
    </citation>
    <scope>NUCLEOTIDE SEQUENCE [LARGE SCALE GENOMIC DNA]</scope>
    <source>
        <strain evidence="9">CGMCC 4.5581</strain>
    </source>
</reference>
<dbReference type="SUPFAM" id="SSF51197">
    <property type="entry name" value="Clavaminate synthase-like"/>
    <property type="match status" value="1"/>
</dbReference>
<dbReference type="EC" id="1.14.11.1" evidence="7"/>
<keyword evidence="9" id="KW-1185">Reference proteome</keyword>
<dbReference type="Gene3D" id="3.60.130.10">
    <property type="entry name" value="Clavaminate synthase-like"/>
    <property type="match status" value="1"/>
</dbReference>
<dbReference type="PANTHER" id="PTHR10696">
    <property type="entry name" value="GAMMA-BUTYROBETAINE HYDROXYLASE-RELATED"/>
    <property type="match status" value="1"/>
</dbReference>
<gene>
    <name evidence="7" type="ORF">FB380_003173</name>
    <name evidence="6" type="ORF">GCM10011589_14500</name>
</gene>
<evidence type="ECO:0000259" key="5">
    <source>
        <dbReference type="Pfam" id="PF02668"/>
    </source>
</evidence>
<dbReference type="InterPro" id="IPR003819">
    <property type="entry name" value="TauD/TfdA-like"/>
</dbReference>
<feature type="domain" description="TauD/TfdA-like" evidence="5">
    <location>
        <begin position="31"/>
        <end position="258"/>
    </location>
</feature>
<reference evidence="6" key="4">
    <citation type="submission" date="2024-05" db="EMBL/GenBank/DDBJ databases">
        <authorList>
            <person name="Sun Q."/>
            <person name="Zhou Y."/>
        </authorList>
    </citation>
    <scope>NUCLEOTIDE SEQUENCE</scope>
    <source>
        <strain evidence="6">CGMCC 4.5581</strain>
    </source>
</reference>
<dbReference type="GO" id="GO:0017000">
    <property type="term" value="P:antibiotic biosynthetic process"/>
    <property type="evidence" value="ECO:0007669"/>
    <property type="project" value="UniProtKB-KW"/>
</dbReference>
<name>A0A846LMN7_9ACTN</name>
<accession>A0A846LMN7</accession>
<evidence type="ECO:0000256" key="2">
    <source>
        <dbReference type="ARBA" id="ARBA00023002"/>
    </source>
</evidence>
<evidence type="ECO:0000313" key="6">
    <source>
        <dbReference type="EMBL" id="GGL59617.1"/>
    </source>
</evidence>
<dbReference type="EMBL" id="BMMI01000002">
    <property type="protein sequence ID" value="GGL59617.1"/>
    <property type="molecule type" value="Genomic_DNA"/>
</dbReference>
<reference evidence="6" key="1">
    <citation type="journal article" date="2014" name="Int. J. Syst. Evol. Microbiol.">
        <title>Complete genome of a new Firmicutes species belonging to the dominant human colonic microbiota ('Ruminococcus bicirculans') reveals two chromosomes and a selective capacity to utilize plant glucans.</title>
        <authorList>
            <consortium name="NISC Comparative Sequencing Program"/>
            <person name="Wegmann U."/>
            <person name="Louis P."/>
            <person name="Goesmann A."/>
            <person name="Henrissat B."/>
            <person name="Duncan S.H."/>
            <person name="Flint H.J."/>
        </authorList>
    </citation>
    <scope>NUCLEOTIDE SEQUENCE</scope>
    <source>
        <strain evidence="6">CGMCC 4.5581</strain>
    </source>
</reference>
<comment type="caution">
    <text evidence="7">The sequence shown here is derived from an EMBL/GenBank/DDBJ whole genome shotgun (WGS) entry which is preliminary data.</text>
</comment>
<dbReference type="Proteomes" id="UP000648663">
    <property type="component" value="Unassembled WGS sequence"/>
</dbReference>
<evidence type="ECO:0000313" key="8">
    <source>
        <dbReference type="Proteomes" id="UP000552836"/>
    </source>
</evidence>
<evidence type="ECO:0000313" key="7">
    <source>
        <dbReference type="EMBL" id="NIH68727.1"/>
    </source>
</evidence>
<dbReference type="Pfam" id="PF02668">
    <property type="entry name" value="TauD"/>
    <property type="match status" value="1"/>
</dbReference>
<dbReference type="InterPro" id="IPR042098">
    <property type="entry name" value="TauD-like_sf"/>
</dbReference>
<dbReference type="RefSeq" id="WP_166755903.1">
    <property type="nucleotide sequence ID" value="NZ_BAABJU010000003.1"/>
</dbReference>
<protein>
    <submittedName>
        <fullName evidence="7">Gamma-butyrobetaine dioxygenase</fullName>
        <ecNumber evidence="7">1.14.11.1</ecNumber>
    </submittedName>
</protein>